<dbReference type="EMBL" id="LUFC02000501">
    <property type="protein sequence ID" value="KAF4496811.1"/>
    <property type="molecule type" value="Genomic_DNA"/>
</dbReference>
<evidence type="ECO:0000313" key="1">
    <source>
        <dbReference type="EMBL" id="KAF4496811.1"/>
    </source>
</evidence>
<dbReference type="OrthoDB" id="412402at2759"/>
<protein>
    <recommendedName>
        <fullName evidence="3">Amidoligase</fullName>
    </recommendedName>
</protein>
<evidence type="ECO:0008006" key="3">
    <source>
        <dbReference type="Google" id="ProtNLM"/>
    </source>
</evidence>
<sequence length="401" mass="45535">MPSFQNITFGVELELMTPLPDSYRMWRFISPSAASRFNMADLLAKRTSLPIAVRCCHSLDDGCTICAKVSKEHQFSGDCVLQFPGMLSYGDVVVERCFMFKTEFLELAHPLSKKRSWDGVEITTPVFHAGELDDGLATMKTALANLRQLGLEISADDSCGMHVHVGVETGMTILLAQKITTLVILLETTLLLRLVAPPRWNGAFSMPICENSSLAMNMDLHKPLEDPTLLNQHVPCMSTMKRGKWNNWYPKHIYKMLYGVWGSTILAELSFRLEKARRHRCGFALSLRNHKVSGGENRDMSPTTVEFRYSQMTFDHELLRNWTEILARIVVIAQGDADEFRSFVEEIISINGRDDKDVWKGLMTDVLGLGHRVPQWEEQLKCFERGEHVSHLDDELLLKSL</sequence>
<evidence type="ECO:0000313" key="2">
    <source>
        <dbReference type="Proteomes" id="UP000737391"/>
    </source>
</evidence>
<accession>A0A9P5B889</accession>
<comment type="caution">
    <text evidence="1">The sequence shown here is derived from an EMBL/GenBank/DDBJ whole genome shotgun (WGS) entry which is preliminary data.</text>
</comment>
<dbReference type="Proteomes" id="UP000737391">
    <property type="component" value="Unassembled WGS sequence"/>
</dbReference>
<proteinExistence type="predicted"/>
<dbReference type="PANTHER" id="PTHR36847">
    <property type="entry name" value="AMIDOLIGASE ENZYME"/>
    <property type="match status" value="1"/>
</dbReference>
<gene>
    <name evidence="1" type="ORF">FAGAP_7019</name>
</gene>
<dbReference type="AlphaFoldDB" id="A0A9P5B889"/>
<reference evidence="1" key="1">
    <citation type="submission" date="2020-01" db="EMBL/GenBank/DDBJ databases">
        <title>Identification and distribution of gene clusters putatively required for synthesis of sphingolipid metabolism inhibitors in phylogenetically diverse species of the filamentous fungus Fusarium.</title>
        <authorList>
            <person name="Kim H.-S."/>
            <person name="Busman M."/>
            <person name="Brown D.W."/>
            <person name="Divon H."/>
            <person name="Uhlig S."/>
            <person name="Proctor R.H."/>
        </authorList>
    </citation>
    <scope>NUCLEOTIDE SEQUENCE</scope>
    <source>
        <strain evidence="1">NRRL 31653</strain>
    </source>
</reference>
<name>A0A9P5B889_9HYPO</name>
<keyword evidence="2" id="KW-1185">Reference proteome</keyword>
<organism evidence="1 2">
    <name type="scientific">Fusarium agapanthi</name>
    <dbReference type="NCBI Taxonomy" id="1803897"/>
    <lineage>
        <taxon>Eukaryota</taxon>
        <taxon>Fungi</taxon>
        <taxon>Dikarya</taxon>
        <taxon>Ascomycota</taxon>
        <taxon>Pezizomycotina</taxon>
        <taxon>Sordariomycetes</taxon>
        <taxon>Hypocreomycetidae</taxon>
        <taxon>Hypocreales</taxon>
        <taxon>Nectriaceae</taxon>
        <taxon>Fusarium</taxon>
        <taxon>Fusarium fujikuroi species complex</taxon>
    </lineage>
</organism>
<dbReference type="PANTHER" id="PTHR36847:SF1">
    <property type="entry name" value="AMIDOLIGASE ENZYME"/>
    <property type="match status" value="1"/>
</dbReference>